<dbReference type="PANTHER" id="PTHR47894">
    <property type="entry name" value="HTH-TYPE TRANSCRIPTIONAL REGULATOR GADX"/>
    <property type="match status" value="1"/>
</dbReference>
<dbReference type="RefSeq" id="WP_128996087.1">
    <property type="nucleotide sequence ID" value="NZ_PDKN01000004.1"/>
</dbReference>
<evidence type="ECO:0000256" key="3">
    <source>
        <dbReference type="ARBA" id="ARBA00023163"/>
    </source>
</evidence>
<proteinExistence type="predicted"/>
<dbReference type="GO" id="GO:0000976">
    <property type="term" value="F:transcription cis-regulatory region binding"/>
    <property type="evidence" value="ECO:0007669"/>
    <property type="project" value="TreeGrafter"/>
</dbReference>
<evidence type="ECO:0000256" key="1">
    <source>
        <dbReference type="ARBA" id="ARBA00023015"/>
    </source>
</evidence>
<keyword evidence="3" id="KW-0804">Transcription</keyword>
<dbReference type="Pfam" id="PF12625">
    <property type="entry name" value="Arabinose_bd"/>
    <property type="match status" value="1"/>
</dbReference>
<evidence type="ECO:0000259" key="4">
    <source>
        <dbReference type="PROSITE" id="PS01124"/>
    </source>
</evidence>
<evidence type="ECO:0000313" key="6">
    <source>
        <dbReference type="Proteomes" id="UP000290657"/>
    </source>
</evidence>
<dbReference type="Gene3D" id="1.10.10.60">
    <property type="entry name" value="Homeodomain-like"/>
    <property type="match status" value="1"/>
</dbReference>
<accession>A0A4Q0XQJ9</accession>
<dbReference type="InterPro" id="IPR009057">
    <property type="entry name" value="Homeodomain-like_sf"/>
</dbReference>
<dbReference type="PANTHER" id="PTHR47894:SF1">
    <property type="entry name" value="HTH-TYPE TRANSCRIPTIONAL REGULATOR VQSM"/>
    <property type="match status" value="1"/>
</dbReference>
<dbReference type="InterPro" id="IPR032687">
    <property type="entry name" value="AraC-type_N"/>
</dbReference>
<dbReference type="SMART" id="SM00342">
    <property type="entry name" value="HTH_ARAC"/>
    <property type="match status" value="1"/>
</dbReference>
<name>A0A4Q0XQJ9_9BACT</name>
<dbReference type="AlphaFoldDB" id="A0A4Q0XQJ9"/>
<dbReference type="SUPFAM" id="SSF46689">
    <property type="entry name" value="Homeodomain-like"/>
    <property type="match status" value="1"/>
</dbReference>
<organism evidence="5 6">
    <name type="scientific">Candidatus Marinarcus aquaticus</name>
    <dbReference type="NCBI Taxonomy" id="2044504"/>
    <lineage>
        <taxon>Bacteria</taxon>
        <taxon>Pseudomonadati</taxon>
        <taxon>Campylobacterota</taxon>
        <taxon>Epsilonproteobacteria</taxon>
        <taxon>Campylobacterales</taxon>
        <taxon>Arcobacteraceae</taxon>
        <taxon>Candidatus Marinarcus</taxon>
    </lineage>
</organism>
<dbReference type="GO" id="GO:0005829">
    <property type="term" value="C:cytosol"/>
    <property type="evidence" value="ECO:0007669"/>
    <property type="project" value="TreeGrafter"/>
</dbReference>
<protein>
    <submittedName>
        <fullName evidence="5">AraC family transcriptional regulator</fullName>
    </submittedName>
</protein>
<evidence type="ECO:0000256" key="2">
    <source>
        <dbReference type="ARBA" id="ARBA00023125"/>
    </source>
</evidence>
<dbReference type="Pfam" id="PF12833">
    <property type="entry name" value="HTH_18"/>
    <property type="match status" value="1"/>
</dbReference>
<comment type="caution">
    <text evidence="5">The sequence shown here is derived from an EMBL/GenBank/DDBJ whole genome shotgun (WGS) entry which is preliminary data.</text>
</comment>
<dbReference type="OrthoDB" id="9816010at2"/>
<sequence>MQRISTITFEYVLKALCANTKLSMDDMLAFVDLNEEDLKNNPKGIESHKLSDIFRYCIENTQNKTLALDIGQSISYHSLGLLGYLLLNTQTLKEMIEKFAHYQQLVGGYLKFHFSENEHSYKFTIYINENPYIPVPSYHAEVHLSAIVSILTQILGQQVVPSQTFFSQEKIQDLTAYHRLFGENIFFSKDENSILFNKNELNIPVKNSNPSMLGYFENQANAILQDLNQTSYYGKVKTIIVKNIGEHDINIEFVASQMQLSVRTLQNYLKSEKKNFRDAFTAVRMQLADHYLQTTKMDYASIAYLLGYSEASSFFRAYKKWTKKTPSSHKKGIKKGKE</sequence>
<dbReference type="PROSITE" id="PS01124">
    <property type="entry name" value="HTH_ARAC_FAMILY_2"/>
    <property type="match status" value="1"/>
</dbReference>
<evidence type="ECO:0000313" key="5">
    <source>
        <dbReference type="EMBL" id="RXJ57515.1"/>
    </source>
</evidence>
<keyword evidence="2" id="KW-0238">DNA-binding</keyword>
<dbReference type="EMBL" id="PDKN01000004">
    <property type="protein sequence ID" value="RXJ57515.1"/>
    <property type="molecule type" value="Genomic_DNA"/>
</dbReference>
<keyword evidence="1" id="KW-0805">Transcription regulation</keyword>
<dbReference type="InterPro" id="IPR018060">
    <property type="entry name" value="HTH_AraC"/>
</dbReference>
<keyword evidence="6" id="KW-1185">Reference proteome</keyword>
<gene>
    <name evidence="5" type="ORF">CRV04_06810</name>
</gene>
<feature type="domain" description="HTH araC/xylS-type" evidence="4">
    <location>
        <begin position="234"/>
        <end position="332"/>
    </location>
</feature>
<dbReference type="Proteomes" id="UP000290657">
    <property type="component" value="Unassembled WGS sequence"/>
</dbReference>
<dbReference type="GO" id="GO:0003700">
    <property type="term" value="F:DNA-binding transcription factor activity"/>
    <property type="evidence" value="ECO:0007669"/>
    <property type="project" value="InterPro"/>
</dbReference>
<reference evidence="5 6" key="1">
    <citation type="submission" date="2017-10" db="EMBL/GenBank/DDBJ databases">
        <title>Genomics of the genus Arcobacter.</title>
        <authorList>
            <person name="Perez-Cataluna A."/>
            <person name="Figueras M.J."/>
        </authorList>
    </citation>
    <scope>NUCLEOTIDE SEQUENCE [LARGE SCALE GENOMIC DNA]</scope>
    <source>
        <strain evidence="5 6">CECT 8987</strain>
    </source>
</reference>